<name>A0ABU2NFI2_9PSEU</name>
<keyword evidence="5" id="KW-1185">Reference proteome</keyword>
<dbReference type="PROSITE" id="PS50883">
    <property type="entry name" value="EAL"/>
    <property type="match status" value="1"/>
</dbReference>
<dbReference type="CDD" id="cd01948">
    <property type="entry name" value="EAL"/>
    <property type="match status" value="1"/>
</dbReference>
<evidence type="ECO:0000313" key="4">
    <source>
        <dbReference type="EMBL" id="MDT0352347.1"/>
    </source>
</evidence>
<evidence type="ECO:0000313" key="5">
    <source>
        <dbReference type="Proteomes" id="UP001183202"/>
    </source>
</evidence>
<sequence length="368" mass="39165">MTQDVIVRACRRPGVLSMQFQPIIDTARGTVVGYESLARFSGPPHTTPDRWFAVARAAGVGPELEARALRAALDARSALPPNCFLSINIGPDALLTAAVATVFADAGDLRGIVVEITEQTAVANYDALAAAIEPLRAAGALLAVDDAGAGFASLKHITVLRPDFVKVDRDLVAGIDKDETKAAVVEALGMFTSRLDAWLVAEGIETTAELDRILSLRVPLAQGYGIGSPQPMMGKAHSDAVALCRRRRSIAAYGGLFDLAEHAPHVSEIEAAPTSFARNPATAWVVVVDEHDRPVRLVDRRGGAHPPLNVLPTERLADVARRIATRPTDERHVPAVLCDERARLVGLVTVERVLGRLADTIDSGSSPT</sequence>
<accession>A0ABU2NFI2</accession>
<evidence type="ECO:0000256" key="1">
    <source>
        <dbReference type="PROSITE-ProRule" id="PRU00703"/>
    </source>
</evidence>
<reference evidence="5" key="1">
    <citation type="submission" date="2023-07" db="EMBL/GenBank/DDBJ databases">
        <title>30 novel species of actinomycetes from the DSMZ collection.</title>
        <authorList>
            <person name="Nouioui I."/>
        </authorList>
    </citation>
    <scope>NUCLEOTIDE SEQUENCE [LARGE SCALE GENOMIC DNA]</scope>
    <source>
        <strain evidence="5">DSM 45834</strain>
    </source>
</reference>
<dbReference type="Pfam" id="PF00571">
    <property type="entry name" value="CBS"/>
    <property type="match status" value="1"/>
</dbReference>
<dbReference type="Proteomes" id="UP001183202">
    <property type="component" value="Unassembled WGS sequence"/>
</dbReference>
<dbReference type="SUPFAM" id="SSF141868">
    <property type="entry name" value="EAL domain-like"/>
    <property type="match status" value="1"/>
</dbReference>
<dbReference type="PANTHER" id="PTHR33121:SF76">
    <property type="entry name" value="SIGNALING PROTEIN"/>
    <property type="match status" value="1"/>
</dbReference>
<dbReference type="InterPro" id="IPR001633">
    <property type="entry name" value="EAL_dom"/>
</dbReference>
<feature type="domain" description="CBS" evidence="3">
    <location>
        <begin position="303"/>
        <end position="363"/>
    </location>
</feature>
<feature type="domain" description="EAL" evidence="2">
    <location>
        <begin position="1"/>
        <end position="243"/>
    </location>
</feature>
<dbReference type="InterPro" id="IPR035919">
    <property type="entry name" value="EAL_sf"/>
</dbReference>
<dbReference type="SMART" id="SM00052">
    <property type="entry name" value="EAL"/>
    <property type="match status" value="1"/>
</dbReference>
<comment type="caution">
    <text evidence="4">The sequence shown here is derived from an EMBL/GenBank/DDBJ whole genome shotgun (WGS) entry which is preliminary data.</text>
</comment>
<dbReference type="PANTHER" id="PTHR33121">
    <property type="entry name" value="CYCLIC DI-GMP PHOSPHODIESTERASE PDEF"/>
    <property type="match status" value="1"/>
</dbReference>
<protein>
    <submittedName>
        <fullName evidence="4">EAL domain-containing protein</fullName>
    </submittedName>
</protein>
<organism evidence="4 5">
    <name type="scientific">Pseudonocardia charpentierae</name>
    <dbReference type="NCBI Taxonomy" id="3075545"/>
    <lineage>
        <taxon>Bacteria</taxon>
        <taxon>Bacillati</taxon>
        <taxon>Actinomycetota</taxon>
        <taxon>Actinomycetes</taxon>
        <taxon>Pseudonocardiales</taxon>
        <taxon>Pseudonocardiaceae</taxon>
        <taxon>Pseudonocardia</taxon>
    </lineage>
</organism>
<dbReference type="PROSITE" id="PS51371">
    <property type="entry name" value="CBS"/>
    <property type="match status" value="1"/>
</dbReference>
<evidence type="ECO:0000259" key="2">
    <source>
        <dbReference type="PROSITE" id="PS50883"/>
    </source>
</evidence>
<keyword evidence="1" id="KW-0129">CBS domain</keyword>
<dbReference type="Pfam" id="PF00563">
    <property type="entry name" value="EAL"/>
    <property type="match status" value="1"/>
</dbReference>
<dbReference type="Gene3D" id="3.20.20.450">
    <property type="entry name" value="EAL domain"/>
    <property type="match status" value="1"/>
</dbReference>
<proteinExistence type="predicted"/>
<dbReference type="EMBL" id="JAVREJ010000018">
    <property type="protein sequence ID" value="MDT0352347.1"/>
    <property type="molecule type" value="Genomic_DNA"/>
</dbReference>
<dbReference type="InterPro" id="IPR050706">
    <property type="entry name" value="Cyclic-di-GMP_PDE-like"/>
</dbReference>
<dbReference type="InterPro" id="IPR000644">
    <property type="entry name" value="CBS_dom"/>
</dbReference>
<gene>
    <name evidence="4" type="ORF">RM445_22735</name>
</gene>
<dbReference type="RefSeq" id="WP_311558854.1">
    <property type="nucleotide sequence ID" value="NZ_JAVREJ010000018.1"/>
</dbReference>
<evidence type="ECO:0000259" key="3">
    <source>
        <dbReference type="PROSITE" id="PS51371"/>
    </source>
</evidence>